<evidence type="ECO:0000313" key="11">
    <source>
        <dbReference type="EMBL" id="QOU19473.1"/>
    </source>
</evidence>
<evidence type="ECO:0000313" key="12">
    <source>
        <dbReference type="Proteomes" id="UP000663131"/>
    </source>
</evidence>
<dbReference type="GO" id="GO:0008270">
    <property type="term" value="F:zinc ion binding"/>
    <property type="evidence" value="ECO:0007669"/>
    <property type="project" value="UniProtKB-KW"/>
</dbReference>
<feature type="region of interest" description="Disordered" evidence="9">
    <location>
        <begin position="476"/>
        <end position="504"/>
    </location>
</feature>
<evidence type="ECO:0000256" key="8">
    <source>
        <dbReference type="ARBA" id="ARBA00054139"/>
    </source>
</evidence>
<dbReference type="InterPro" id="IPR056180">
    <property type="entry name" value="ZPR1_jr_dom"/>
</dbReference>
<dbReference type="FunFam" id="2.60.120.1040:FF:000003">
    <property type="entry name" value="Zinc finger protein zpr1"/>
    <property type="match status" value="1"/>
</dbReference>
<evidence type="ECO:0000256" key="9">
    <source>
        <dbReference type="SAM" id="MobiDB-lite"/>
    </source>
</evidence>
<dbReference type="InterPro" id="IPR042451">
    <property type="entry name" value="ZPR1_A/B_dom"/>
</dbReference>
<dbReference type="GeneID" id="64575544"/>
<dbReference type="GO" id="GO:0005634">
    <property type="term" value="C:nucleus"/>
    <property type="evidence" value="ECO:0007669"/>
    <property type="project" value="UniProtKB-SubCell"/>
</dbReference>
<evidence type="ECO:0000256" key="5">
    <source>
        <dbReference type="ARBA" id="ARBA00022771"/>
    </source>
</evidence>
<keyword evidence="7" id="KW-0539">Nucleus</keyword>
<name>A0A871R066_DEKBR</name>
<dbReference type="InterPro" id="IPR040141">
    <property type="entry name" value="ZPR1"/>
</dbReference>
<dbReference type="EMBL" id="CP063134">
    <property type="protein sequence ID" value="QOU19473.1"/>
    <property type="molecule type" value="Genomic_DNA"/>
</dbReference>
<protein>
    <submittedName>
        <fullName evidence="11">Nucleolar zinc-finger protein</fullName>
    </submittedName>
</protein>
<dbReference type="Proteomes" id="UP000663131">
    <property type="component" value="Chromosome 6"/>
</dbReference>
<proteinExistence type="inferred from homology"/>
<organism evidence="11 12">
    <name type="scientific">Dekkera bruxellensis</name>
    <name type="common">Brettanomyces custersii</name>
    <dbReference type="NCBI Taxonomy" id="5007"/>
    <lineage>
        <taxon>Eukaryota</taxon>
        <taxon>Fungi</taxon>
        <taxon>Dikarya</taxon>
        <taxon>Ascomycota</taxon>
        <taxon>Saccharomycotina</taxon>
        <taxon>Pichiomycetes</taxon>
        <taxon>Pichiales</taxon>
        <taxon>Pichiaceae</taxon>
        <taxon>Brettanomyces</taxon>
    </lineage>
</organism>
<comment type="function">
    <text evidence="8">Acts as a protein folding chaperone for elongation factor 1-alpha.</text>
</comment>
<dbReference type="FunFam" id="2.20.25.420:FF:000002">
    <property type="entry name" value="Zinc finger protein ZPR1"/>
    <property type="match status" value="1"/>
</dbReference>
<sequence>MSDQPDAKKQKIEKPGVGNSTGEKKDENGNETFFKPVEKAAEDIDAQDNGVKKTGAEDAEGNPVQEVQSLCMRCGKQGVTRILLTTIPYFKDTILMSFSCPHCGYKNCEVQAASEIQEKGTKYVLKVENKEDMDRQVIRSDSCTCKFAELDVEIPAEKGQLTTVEGLLSEMVDNLEMDQDRRKTQHPDVYAAIEKFVKKVKKVLNGEPGSFPLTFIADDPAGNSWIEFKPGEPQHKWSCTKYVRTPEQNVALGLMSEDQAAQSRLKMNEEEQKKEAKEKENGENEEGAAEAIKSTNISDENNPEAEVQIFKAECPSCRAPCETHMKMVSIPHFKDVIIMSTVCNRCGYKSNDIKTGGEIPAKGHRIILKCTDPEDLSRDILKSESCTMEVPELGLSITPGTLGGRFTTVEGLLKEVRDGLYSRVYTETSDSMDEATKSKWKEFFSKIDQALAGKLQFTIMMEDPLASSYIQNVYAPDPDPNMASEDYERTEEENEDLGIADMKT</sequence>
<evidence type="ECO:0000256" key="4">
    <source>
        <dbReference type="ARBA" id="ARBA00022737"/>
    </source>
</evidence>
<evidence type="ECO:0000256" key="2">
    <source>
        <dbReference type="ARBA" id="ARBA00008354"/>
    </source>
</evidence>
<dbReference type="NCBIfam" id="TIGR00310">
    <property type="entry name" value="ZPR1_znf"/>
    <property type="match status" value="2"/>
</dbReference>
<evidence type="ECO:0000256" key="3">
    <source>
        <dbReference type="ARBA" id="ARBA00022723"/>
    </source>
</evidence>
<dbReference type="OrthoDB" id="308464at2759"/>
<comment type="subcellular location">
    <subcellularLocation>
        <location evidence="1">Nucleus</location>
    </subcellularLocation>
</comment>
<dbReference type="KEGG" id="bbrx:BRETT_003621"/>
<dbReference type="Gene3D" id="2.20.25.420">
    <property type="entry name" value="ZPR1, zinc finger domain"/>
    <property type="match status" value="2"/>
</dbReference>
<keyword evidence="6" id="KW-0862">Zinc</keyword>
<reference evidence="11" key="2">
    <citation type="journal article" name="BMC Genomics">
        <title>New genome assemblies reveal patterns of domestication and adaptation across Brettanomyces (Dekkera) species.</title>
        <authorList>
            <person name="Roach M.J."/>
            <person name="Borneman A.R."/>
        </authorList>
    </citation>
    <scope>NUCLEOTIDE SEQUENCE</scope>
    <source>
        <strain evidence="11">UCD 2041</strain>
    </source>
</reference>
<feature type="compositionally biased region" description="Acidic residues" evidence="9">
    <location>
        <begin position="488"/>
        <end position="498"/>
    </location>
</feature>
<dbReference type="InterPro" id="IPR042452">
    <property type="entry name" value="ZPR1_Znf1/2"/>
</dbReference>
<feature type="region of interest" description="Disordered" evidence="9">
    <location>
        <begin position="259"/>
        <end position="302"/>
    </location>
</feature>
<evidence type="ECO:0000256" key="7">
    <source>
        <dbReference type="ARBA" id="ARBA00023242"/>
    </source>
</evidence>
<keyword evidence="3" id="KW-0479">Metal-binding</keyword>
<dbReference type="Gene3D" id="2.60.120.1040">
    <property type="entry name" value="ZPR1, A/B domain"/>
    <property type="match status" value="2"/>
</dbReference>
<dbReference type="FunFam" id="2.60.120.1040:FF:000001">
    <property type="entry name" value="Zinc finger protein ZPR1"/>
    <property type="match status" value="1"/>
</dbReference>
<dbReference type="PANTHER" id="PTHR10876">
    <property type="entry name" value="ZINC FINGER PROTEIN ZPR1"/>
    <property type="match status" value="1"/>
</dbReference>
<dbReference type="RefSeq" id="XP_041135966.1">
    <property type="nucleotide sequence ID" value="XM_041282127.1"/>
</dbReference>
<feature type="compositionally biased region" description="Basic and acidic residues" evidence="9">
    <location>
        <begin position="1"/>
        <end position="14"/>
    </location>
</feature>
<reference evidence="11" key="1">
    <citation type="submission" date="2020-10" db="EMBL/GenBank/DDBJ databases">
        <authorList>
            <person name="Palmer J.M."/>
        </authorList>
    </citation>
    <scope>NUCLEOTIDE SEQUENCE</scope>
    <source>
        <strain evidence="11">UCD 2041</strain>
    </source>
</reference>
<dbReference type="FunFam" id="2.20.25.420:FF:000001">
    <property type="entry name" value="Zinc finger protein ZPR1"/>
    <property type="match status" value="1"/>
</dbReference>
<dbReference type="PANTHER" id="PTHR10876:SF0">
    <property type="entry name" value="ZINC FINGER PROTEIN ZPR1"/>
    <property type="match status" value="1"/>
</dbReference>
<gene>
    <name evidence="11" type="primary">ZPR1</name>
    <name evidence="11" type="ORF">BRETT_003621</name>
</gene>
<evidence type="ECO:0000259" key="10">
    <source>
        <dbReference type="SMART" id="SM00709"/>
    </source>
</evidence>
<dbReference type="InterPro" id="IPR004457">
    <property type="entry name" value="Znf_ZPR1"/>
</dbReference>
<dbReference type="Pfam" id="PF22794">
    <property type="entry name" value="jr-ZPR1"/>
    <property type="match status" value="2"/>
</dbReference>
<dbReference type="SMART" id="SM00709">
    <property type="entry name" value="Zpr1"/>
    <property type="match status" value="2"/>
</dbReference>
<feature type="region of interest" description="Disordered" evidence="9">
    <location>
        <begin position="1"/>
        <end position="47"/>
    </location>
</feature>
<keyword evidence="4" id="KW-0677">Repeat</keyword>
<keyword evidence="5 11" id="KW-0863">Zinc-finger</keyword>
<feature type="domain" description="Zinc finger ZPR1-type" evidence="10">
    <location>
        <begin position="69"/>
        <end position="228"/>
    </location>
</feature>
<dbReference type="Pfam" id="PF03367">
    <property type="entry name" value="Zn_ribbon_ZPR1"/>
    <property type="match status" value="2"/>
</dbReference>
<dbReference type="AlphaFoldDB" id="A0A871R066"/>
<accession>A0A871R066</accession>
<feature type="compositionally biased region" description="Basic and acidic residues" evidence="9">
    <location>
        <begin position="266"/>
        <end position="282"/>
    </location>
</feature>
<evidence type="ECO:0000256" key="6">
    <source>
        <dbReference type="ARBA" id="ARBA00022833"/>
    </source>
</evidence>
<evidence type="ECO:0000256" key="1">
    <source>
        <dbReference type="ARBA" id="ARBA00004123"/>
    </source>
</evidence>
<feature type="domain" description="Zinc finger ZPR1-type" evidence="10">
    <location>
        <begin position="312"/>
        <end position="472"/>
    </location>
</feature>
<comment type="similarity">
    <text evidence="2">Belongs to the ZPR1 family.</text>
</comment>